<feature type="compositionally biased region" description="Basic and acidic residues" evidence="1">
    <location>
        <begin position="1"/>
        <end position="17"/>
    </location>
</feature>
<evidence type="ECO:0000256" key="1">
    <source>
        <dbReference type="SAM" id="MobiDB-lite"/>
    </source>
</evidence>
<name>R0LNZ7_ANAPL</name>
<dbReference type="AlphaFoldDB" id="R0LNZ7"/>
<feature type="region of interest" description="Disordered" evidence="1">
    <location>
        <begin position="1"/>
        <end position="27"/>
    </location>
</feature>
<sequence length="203" mass="22515">MSNDNIEIKETETEFTRHTSQHNKSTSLVQEEIDPHILQHNCSQCSSQTITSPKHGTTHQAGTSSLEYNTFQNYPQLTDPSHLIPQTQGEMGADLNSPKPPPAELISPGYLRVQEEAQAKIFQQLSDKAAFAGLSKVSPRSANIPESYQVWSISQHPDKHPHQDGPAVPEAAQNPLTRCTKDVFMGYCKNLPEEPETNQPCSL</sequence>
<evidence type="ECO:0000313" key="3">
    <source>
        <dbReference type="Proteomes" id="UP000296049"/>
    </source>
</evidence>
<evidence type="ECO:0000313" key="2">
    <source>
        <dbReference type="EMBL" id="EOB07434.1"/>
    </source>
</evidence>
<dbReference type="Proteomes" id="UP000296049">
    <property type="component" value="Unassembled WGS sequence"/>
</dbReference>
<protein>
    <submittedName>
        <fullName evidence="2">Uncharacterized protein</fullName>
    </submittedName>
</protein>
<reference evidence="3" key="1">
    <citation type="journal article" date="2013" name="Nat. Genet.">
        <title>The duck genome and transcriptome provide insight into an avian influenza virus reservoir species.</title>
        <authorList>
            <person name="Huang Y."/>
            <person name="Li Y."/>
            <person name="Burt D.W."/>
            <person name="Chen H."/>
            <person name="Zhang Y."/>
            <person name="Qian W."/>
            <person name="Kim H."/>
            <person name="Gan S."/>
            <person name="Zhao Y."/>
            <person name="Li J."/>
            <person name="Yi K."/>
            <person name="Feng H."/>
            <person name="Zhu P."/>
            <person name="Li B."/>
            <person name="Liu Q."/>
            <person name="Fairley S."/>
            <person name="Magor K.E."/>
            <person name="Du Z."/>
            <person name="Hu X."/>
            <person name="Goodman L."/>
            <person name="Tafer H."/>
            <person name="Vignal A."/>
            <person name="Lee T."/>
            <person name="Kim K.W."/>
            <person name="Sheng Z."/>
            <person name="An Y."/>
            <person name="Searle S."/>
            <person name="Herrero J."/>
            <person name="Groenen M.A."/>
            <person name="Crooijmans R.P."/>
            <person name="Faraut T."/>
            <person name="Cai Q."/>
            <person name="Webster R.G."/>
            <person name="Aldridge J.R."/>
            <person name="Warren W.C."/>
            <person name="Bartschat S."/>
            <person name="Kehr S."/>
            <person name="Marz M."/>
            <person name="Stadler P.F."/>
            <person name="Smith J."/>
            <person name="Kraus R.H."/>
            <person name="Zhao Y."/>
            <person name="Ren L."/>
            <person name="Fei J."/>
            <person name="Morisson M."/>
            <person name="Kaiser P."/>
            <person name="Griffin D.K."/>
            <person name="Rao M."/>
            <person name="Pitel F."/>
            <person name="Wang J."/>
            <person name="Li N."/>
        </authorList>
    </citation>
    <scope>NUCLEOTIDE SEQUENCE [LARGE SCALE GENOMIC DNA]</scope>
</reference>
<accession>R0LNZ7</accession>
<organism evidence="2 3">
    <name type="scientific">Anas platyrhynchos</name>
    <name type="common">Mallard</name>
    <name type="synonym">Anas boschas</name>
    <dbReference type="NCBI Taxonomy" id="8839"/>
    <lineage>
        <taxon>Eukaryota</taxon>
        <taxon>Metazoa</taxon>
        <taxon>Chordata</taxon>
        <taxon>Craniata</taxon>
        <taxon>Vertebrata</taxon>
        <taxon>Euteleostomi</taxon>
        <taxon>Archelosauria</taxon>
        <taxon>Archosauria</taxon>
        <taxon>Dinosauria</taxon>
        <taxon>Saurischia</taxon>
        <taxon>Theropoda</taxon>
        <taxon>Coelurosauria</taxon>
        <taxon>Aves</taxon>
        <taxon>Neognathae</taxon>
        <taxon>Galloanserae</taxon>
        <taxon>Anseriformes</taxon>
        <taxon>Anatidae</taxon>
        <taxon>Anatinae</taxon>
        <taxon>Anas</taxon>
    </lineage>
</organism>
<dbReference type="EMBL" id="KB742527">
    <property type="protein sequence ID" value="EOB07434.1"/>
    <property type="molecule type" value="Genomic_DNA"/>
</dbReference>
<proteinExistence type="predicted"/>
<gene>
    <name evidence="2" type="ORF">Anapl_03614</name>
</gene>
<feature type="region of interest" description="Disordered" evidence="1">
    <location>
        <begin position="154"/>
        <end position="173"/>
    </location>
</feature>
<keyword evidence="3" id="KW-1185">Reference proteome</keyword>